<accession>A0A9P6SPN9</accession>
<comment type="caution">
    <text evidence="1">The sequence shown here is derived from an EMBL/GenBank/DDBJ whole genome shotgun (WGS) entry which is preliminary data.</text>
</comment>
<name>A0A9P6SPN9_9FUNG</name>
<dbReference type="Proteomes" id="UP000749646">
    <property type="component" value="Unassembled WGS sequence"/>
</dbReference>
<protein>
    <submittedName>
        <fullName evidence="1">Uncharacterized protein</fullName>
    </submittedName>
</protein>
<dbReference type="EMBL" id="JAAAHW010003213">
    <property type="protein sequence ID" value="KAF9986721.1"/>
    <property type="molecule type" value="Genomic_DNA"/>
</dbReference>
<sequence>MNPELRKLDIRYQGDRVKLMPFTNDISTALLSHQTLRFIRLKNLRADATTFEALLMHLPTVVQELDFDIDIEERHVSLPPPDFYVNTNTVTPMQLLRLNLQGSLVDHESLLISLLRRSPLLEHIKIVRLYGMALGGVIIQALIEH</sequence>
<organism evidence="1 2">
    <name type="scientific">Modicella reniformis</name>
    <dbReference type="NCBI Taxonomy" id="1440133"/>
    <lineage>
        <taxon>Eukaryota</taxon>
        <taxon>Fungi</taxon>
        <taxon>Fungi incertae sedis</taxon>
        <taxon>Mucoromycota</taxon>
        <taxon>Mortierellomycotina</taxon>
        <taxon>Mortierellomycetes</taxon>
        <taxon>Mortierellales</taxon>
        <taxon>Mortierellaceae</taxon>
        <taxon>Modicella</taxon>
    </lineage>
</organism>
<evidence type="ECO:0000313" key="1">
    <source>
        <dbReference type="EMBL" id="KAF9986721.1"/>
    </source>
</evidence>
<keyword evidence="2" id="KW-1185">Reference proteome</keyword>
<gene>
    <name evidence="1" type="ORF">BGZ65_006514</name>
</gene>
<proteinExistence type="predicted"/>
<evidence type="ECO:0000313" key="2">
    <source>
        <dbReference type="Proteomes" id="UP000749646"/>
    </source>
</evidence>
<reference evidence="1" key="1">
    <citation type="journal article" date="2020" name="Fungal Divers.">
        <title>Resolving the Mortierellaceae phylogeny through synthesis of multi-gene phylogenetics and phylogenomics.</title>
        <authorList>
            <person name="Vandepol N."/>
            <person name="Liber J."/>
            <person name="Desiro A."/>
            <person name="Na H."/>
            <person name="Kennedy M."/>
            <person name="Barry K."/>
            <person name="Grigoriev I.V."/>
            <person name="Miller A.N."/>
            <person name="O'Donnell K."/>
            <person name="Stajich J.E."/>
            <person name="Bonito G."/>
        </authorList>
    </citation>
    <scope>NUCLEOTIDE SEQUENCE</scope>
    <source>
        <strain evidence="1">MES-2147</strain>
    </source>
</reference>
<dbReference type="AlphaFoldDB" id="A0A9P6SPN9"/>
<feature type="non-terminal residue" evidence="1">
    <location>
        <position position="145"/>
    </location>
</feature>